<dbReference type="FunFam" id="3.40.50.720:FF:000084">
    <property type="entry name" value="Short-chain dehydrogenase reductase"/>
    <property type="match status" value="1"/>
</dbReference>
<sequence length="893" mass="98788">MQSTIFKIFTTKHSLTLPSQVLGFVEKILIEHEVERDMWADSCDHLAREYMRGEDPSPLVTLKGIEQAYQALQLKTDINEENDPLAESTDEVNVENHFKVIDSYKMPGLRFDSNRGVWSVAPHKPSIAAPPLSKASFLRERCALIRQIVLRSEHFTPPVLGGRDKDEYMKLNSIKNLLGRPNQRFLLLGILGRTIEGELCLEDGDGKVTLDMDEATPGEGLFTEGCVVLVEGEYTDEERMRVIEMGHPPSEKRAVARSLYGHVDFLGVGATSQKDEDRFAPLIAANSHISFVIVSDLWLDHPKTFSNLRRMFEVYAGSTFRPLAFIFCGNFSSSSCIVGGASGLAKYTENFNQLANLLSSFPDLAQTSHFIFVPGPLDPWGSTTLPRPPIPDTFVARVKARLPKAQFMSNPCRIKYFDQEIVICREDLMGRMLRNLEGVKEGVKEGADMKKYLVQTILDQCHLSPLPLSVRPTLWDFDHALRLYPMPTSLILADKYERYELTYEGCHVFNPGSFIGNSFEWSTYYPSTQRSERSDRQYCCNPKDLEFIDDVTKKIIQPFPRPIITKLFNSSPPLKMPSYDDVEVITAYEANLPTKAFEQDGAGLDSEMPVLAEHTKLEAWDENGKPYLKEYEGAGKLKGKIALLTGADSGIGRSAAIMLAREGASISIVALSEEKKDAEEVKAMIEGSKYSPQSKVNIIYADLSKKGDGEAKRILEEHTAVYGQRLDVLVNNAAQQVTQKDLTKIDMDVVERTFQINIIAMFAITKAALPLMKRGSAIINTTSVTAYKGSGGFMDYAATKGAIVAFTRSLSVQLSPKGIRANAVAPGPIYTPLQPAARPGDEIDGFGAGAVPLHSRAGQPAECGPTYVYLASADANYVTGQVLHVNGGMLCPS</sequence>
<evidence type="ECO:0000256" key="8">
    <source>
        <dbReference type="ARBA" id="ARBA00032930"/>
    </source>
</evidence>
<evidence type="ECO:0000256" key="4">
    <source>
        <dbReference type="ARBA" id="ARBA00022705"/>
    </source>
</evidence>
<dbReference type="Pfam" id="PF04042">
    <property type="entry name" value="DNA_pol_E_B"/>
    <property type="match status" value="1"/>
</dbReference>
<dbReference type="GO" id="GO:0042276">
    <property type="term" value="P:error-prone translesion synthesis"/>
    <property type="evidence" value="ECO:0007669"/>
    <property type="project" value="TreeGrafter"/>
</dbReference>
<dbReference type="AlphaFoldDB" id="A0A0F7SP66"/>
<dbReference type="GO" id="GO:0008622">
    <property type="term" value="C:epsilon DNA polymerase complex"/>
    <property type="evidence" value="ECO:0007669"/>
    <property type="project" value="InterPro"/>
</dbReference>
<dbReference type="SUPFAM" id="SSF51735">
    <property type="entry name" value="NAD(P)-binding Rossmann-fold domains"/>
    <property type="match status" value="1"/>
</dbReference>
<evidence type="ECO:0000256" key="7">
    <source>
        <dbReference type="ARBA" id="ARBA00023242"/>
    </source>
</evidence>
<keyword evidence="6" id="KW-0238">DNA-binding</keyword>
<proteinExistence type="inferred from homology"/>
<keyword evidence="7" id="KW-0539">Nucleus</keyword>
<accession>A0A0F7SP66</accession>
<dbReference type="Gene3D" id="3.40.50.720">
    <property type="entry name" value="NAD(P)-binding Rossmann-like Domain"/>
    <property type="match status" value="1"/>
</dbReference>
<comment type="similarity">
    <text evidence="2">Belongs to the DNA polymerase epsilon subunit B family.</text>
</comment>
<dbReference type="PANTHER" id="PTHR12708:SF0">
    <property type="entry name" value="DNA POLYMERASE EPSILON SUBUNIT 2"/>
    <property type="match status" value="1"/>
</dbReference>
<dbReference type="PRINTS" id="PR00081">
    <property type="entry name" value="GDHRDH"/>
</dbReference>
<dbReference type="EMBL" id="LN483142">
    <property type="protein sequence ID" value="CED83236.1"/>
    <property type="molecule type" value="Genomic_DNA"/>
</dbReference>
<keyword evidence="4" id="KW-0235">DNA replication</keyword>
<evidence type="ECO:0000256" key="2">
    <source>
        <dbReference type="ARBA" id="ARBA00009560"/>
    </source>
</evidence>
<evidence type="ECO:0000256" key="5">
    <source>
        <dbReference type="ARBA" id="ARBA00022857"/>
    </source>
</evidence>
<organism evidence="10">
    <name type="scientific">Phaffia rhodozyma</name>
    <name type="common">Yeast</name>
    <name type="synonym">Xanthophyllomyces dendrorhous</name>
    <dbReference type="NCBI Taxonomy" id="264483"/>
    <lineage>
        <taxon>Eukaryota</taxon>
        <taxon>Fungi</taxon>
        <taxon>Dikarya</taxon>
        <taxon>Basidiomycota</taxon>
        <taxon>Agaricomycotina</taxon>
        <taxon>Tremellomycetes</taxon>
        <taxon>Cystofilobasidiales</taxon>
        <taxon>Mrakiaceae</taxon>
        <taxon>Phaffia</taxon>
    </lineage>
</organism>
<evidence type="ECO:0000256" key="6">
    <source>
        <dbReference type="ARBA" id="ARBA00023125"/>
    </source>
</evidence>
<dbReference type="InterPro" id="IPR007185">
    <property type="entry name" value="DNA_pol_a/d/e_bsu"/>
</dbReference>
<dbReference type="GO" id="GO:0006261">
    <property type="term" value="P:DNA-templated DNA replication"/>
    <property type="evidence" value="ECO:0007669"/>
    <property type="project" value="InterPro"/>
</dbReference>
<evidence type="ECO:0000256" key="1">
    <source>
        <dbReference type="ARBA" id="ARBA00004123"/>
    </source>
</evidence>
<reference evidence="10" key="1">
    <citation type="submission" date="2014-08" db="EMBL/GenBank/DDBJ databases">
        <authorList>
            <person name="Sharma Rahul"/>
            <person name="Thines Marco"/>
        </authorList>
    </citation>
    <scope>NUCLEOTIDE SEQUENCE</scope>
</reference>
<dbReference type="InterPro" id="IPR020904">
    <property type="entry name" value="Sc_DH/Rdtase_CS"/>
</dbReference>
<protein>
    <recommendedName>
        <fullName evidence="3">DNA polymerase epsilon subunit B</fullName>
    </recommendedName>
    <alternativeName>
        <fullName evidence="8">DNA polymerase II subunit 2</fullName>
    </alternativeName>
</protein>
<dbReference type="PANTHER" id="PTHR12708">
    <property type="entry name" value="DNA POLYMERASE EPSILON SUBUNIT B"/>
    <property type="match status" value="1"/>
</dbReference>
<keyword evidence="5" id="KW-0521">NADP</keyword>
<name>A0A0F7SP66_PHARH</name>
<evidence type="ECO:0000259" key="9">
    <source>
        <dbReference type="Pfam" id="PF04042"/>
    </source>
</evidence>
<evidence type="ECO:0000256" key="3">
    <source>
        <dbReference type="ARBA" id="ARBA00016011"/>
    </source>
</evidence>
<evidence type="ECO:0000313" key="10">
    <source>
        <dbReference type="EMBL" id="CED83236.1"/>
    </source>
</evidence>
<dbReference type="InterPro" id="IPR016266">
    <property type="entry name" value="POLE2"/>
</dbReference>
<dbReference type="Pfam" id="PF13561">
    <property type="entry name" value="adh_short_C2"/>
    <property type="match status" value="1"/>
</dbReference>
<dbReference type="GO" id="GO:0003677">
    <property type="term" value="F:DNA binding"/>
    <property type="evidence" value="ECO:0007669"/>
    <property type="project" value="UniProtKB-KW"/>
</dbReference>
<dbReference type="InterPro" id="IPR002347">
    <property type="entry name" value="SDR_fam"/>
</dbReference>
<dbReference type="Gene3D" id="3.60.21.50">
    <property type="match status" value="1"/>
</dbReference>
<feature type="domain" description="DNA polymerase alpha/delta/epsilon subunit B" evidence="9">
    <location>
        <begin position="291"/>
        <end position="497"/>
    </location>
</feature>
<dbReference type="PRINTS" id="PR00080">
    <property type="entry name" value="SDRFAMILY"/>
</dbReference>
<comment type="subcellular location">
    <subcellularLocation>
        <location evidence="1">Nucleus</location>
    </subcellularLocation>
</comment>
<dbReference type="InterPro" id="IPR036291">
    <property type="entry name" value="NAD(P)-bd_dom_sf"/>
</dbReference>
<dbReference type="PROSITE" id="PS00061">
    <property type="entry name" value="ADH_SHORT"/>
    <property type="match status" value="1"/>
</dbReference>